<dbReference type="GO" id="GO:0034440">
    <property type="term" value="P:lipid oxidation"/>
    <property type="evidence" value="ECO:0007669"/>
    <property type="project" value="InterPro"/>
</dbReference>
<feature type="domain" description="Lipoxygenase" evidence="7">
    <location>
        <begin position="161"/>
        <end position="305"/>
    </location>
</feature>
<evidence type="ECO:0000256" key="4">
    <source>
        <dbReference type="ARBA" id="ARBA00023098"/>
    </source>
</evidence>
<dbReference type="GO" id="GO:0016702">
    <property type="term" value="F:oxidoreductase activity, acting on single donors with incorporation of molecular oxygen, incorporation of two atoms of oxygen"/>
    <property type="evidence" value="ECO:0007669"/>
    <property type="project" value="InterPro"/>
</dbReference>
<dbReference type="InterPro" id="IPR036226">
    <property type="entry name" value="LipOase_C_sf"/>
</dbReference>
<proteinExistence type="predicted"/>
<dbReference type="InterPro" id="IPR001024">
    <property type="entry name" value="PLAT/LH2_dom"/>
</dbReference>
<keyword evidence="1" id="KW-0479">Metal-binding</keyword>
<dbReference type="AlphaFoldDB" id="A0A6I8R8G4"/>
<dbReference type="Gene3D" id="1.20.245.10">
    <property type="entry name" value="Lipoxygenase-1, Domain 5"/>
    <property type="match status" value="2"/>
</dbReference>
<dbReference type="Gene3D" id="2.60.60.20">
    <property type="entry name" value="PLAT/LH2 domain"/>
    <property type="match status" value="1"/>
</dbReference>
<accession>A0A6I8R8G4</accession>
<dbReference type="SUPFAM" id="SSF48484">
    <property type="entry name" value="Lipoxigenase"/>
    <property type="match status" value="1"/>
</dbReference>
<evidence type="ECO:0000259" key="7">
    <source>
        <dbReference type="PROSITE" id="PS51393"/>
    </source>
</evidence>
<dbReference type="InParanoid" id="A0A6I8R8G4"/>
<dbReference type="InterPro" id="IPR000907">
    <property type="entry name" value="LipOase"/>
</dbReference>
<dbReference type="PANTHER" id="PTHR11771">
    <property type="entry name" value="LIPOXYGENASE"/>
    <property type="match status" value="1"/>
</dbReference>
<sequence length="305" mass="35044">SIIALLLVVTWRLRAINRKMVKEDLGEILLVRIIKEQYLLFPTDTWFCSYITVTCPKGEHYRFPLYKWIEGFVWMFPRGRVRTVRSNLFHNDRAPRCINTDSPTDLPHSEQFSLLKDSSFSFTLWKEDKFFGYQYLNGINPCSPASCPRISLLYLSSLCQQNGNIFLADCKILEGIPTNVINEEPQYLVAPLCLLWKSPQNKVVPIAIQLFGAPDGPTPRNPIFMPTDPEWDWILAKIWVRNSDCQVHQLVTHFLHTHLFAEVFNIATNRQLPMGHPIYKTSIHSPGNSPGGSFDKVRTLPTSHG</sequence>
<reference evidence="8" key="2">
    <citation type="submission" date="2020-05" db="UniProtKB">
        <authorList>
            <consortium name="Ensembl"/>
        </authorList>
    </citation>
    <scope>IDENTIFICATION</scope>
</reference>
<keyword evidence="2" id="KW-0223">Dioxygenase</keyword>
<dbReference type="Ensembl" id="ENSXETT00000077066">
    <property type="protein sequence ID" value="ENSXETP00000078207"/>
    <property type="gene ID" value="ENSXETG00000038245"/>
</dbReference>
<evidence type="ECO:0000313" key="8">
    <source>
        <dbReference type="Ensembl" id="ENSXETP00000078207"/>
    </source>
</evidence>
<dbReference type="PROSITE" id="PS51393">
    <property type="entry name" value="LIPOXYGENASE_3"/>
    <property type="match status" value="1"/>
</dbReference>
<dbReference type="SUPFAM" id="SSF49723">
    <property type="entry name" value="Lipase/lipooxygenase domain (PLAT/LH2 domain)"/>
    <property type="match status" value="1"/>
</dbReference>
<evidence type="ECO:0000256" key="1">
    <source>
        <dbReference type="ARBA" id="ARBA00022723"/>
    </source>
</evidence>
<dbReference type="Pfam" id="PF01477">
    <property type="entry name" value="PLAT"/>
    <property type="match status" value="1"/>
</dbReference>
<reference evidence="8" key="1">
    <citation type="journal article" date="2010" name="Science">
        <title>The genome of the Western clawed frog Xenopus tropicalis.</title>
        <authorList>
            <person name="Hellsten U."/>
            <person name="Harland R.M."/>
            <person name="Gilchrist M.J."/>
            <person name="Hendrix D."/>
            <person name="Jurka J."/>
            <person name="Kapitonov V."/>
            <person name="Ovcharenko I."/>
            <person name="Putnam N.H."/>
            <person name="Shu S."/>
            <person name="Taher L."/>
            <person name="Blitz I.L."/>
            <person name="Blumberg B."/>
            <person name="Dichmann D.S."/>
            <person name="Dubchak I."/>
            <person name="Amaya E."/>
            <person name="Detter J.C."/>
            <person name="Fletcher R."/>
            <person name="Gerhard D.S."/>
            <person name="Goodstein D."/>
            <person name="Graves T."/>
            <person name="Grigoriev I.V."/>
            <person name="Grimwood J."/>
            <person name="Kawashima T."/>
            <person name="Lindquist E."/>
            <person name="Lucas S.M."/>
            <person name="Mead P.E."/>
            <person name="Mitros T."/>
            <person name="Ogino H."/>
            <person name="Ohta Y."/>
            <person name="Poliakov A.V."/>
            <person name="Pollet N."/>
            <person name="Robert J."/>
            <person name="Salamov A."/>
            <person name="Sater A.K."/>
            <person name="Schmutz J."/>
            <person name="Terry A."/>
            <person name="Vize P.D."/>
            <person name="Warren W.C."/>
            <person name="Wells D."/>
            <person name="Wills A."/>
            <person name="Wilson R.K."/>
            <person name="Zimmerman L.B."/>
            <person name="Zorn A.M."/>
            <person name="Grainger R."/>
            <person name="Grammer T."/>
            <person name="Khokha M.K."/>
            <person name="Richardson P.M."/>
            <person name="Rokhsar D.S."/>
        </authorList>
    </citation>
    <scope>NUCLEOTIDE SEQUENCE [LARGE SCALE GENOMIC DNA]</scope>
    <source>
        <strain evidence="8">Nigerian</strain>
    </source>
</reference>
<evidence type="ECO:0000256" key="6">
    <source>
        <dbReference type="SAM" id="SignalP"/>
    </source>
</evidence>
<feature type="chain" id="PRO_5026181918" description="Lipoxygenase domain-containing protein" evidence="6">
    <location>
        <begin position="16"/>
        <end position="305"/>
    </location>
</feature>
<organism evidence="8">
    <name type="scientific">Xenopus tropicalis</name>
    <name type="common">Western clawed frog</name>
    <name type="synonym">Silurana tropicalis</name>
    <dbReference type="NCBI Taxonomy" id="8364"/>
    <lineage>
        <taxon>Eukaryota</taxon>
        <taxon>Metazoa</taxon>
        <taxon>Chordata</taxon>
        <taxon>Craniata</taxon>
        <taxon>Vertebrata</taxon>
        <taxon>Euteleostomi</taxon>
        <taxon>Amphibia</taxon>
        <taxon>Batrachia</taxon>
        <taxon>Anura</taxon>
        <taxon>Pipoidea</taxon>
        <taxon>Pipidae</taxon>
        <taxon>Xenopodinae</taxon>
        <taxon>Xenopus</taxon>
        <taxon>Silurana</taxon>
    </lineage>
</organism>
<dbReference type="PRINTS" id="PR00087">
    <property type="entry name" value="LIPOXYGENASE"/>
</dbReference>
<feature type="signal peptide" evidence="6">
    <location>
        <begin position="1"/>
        <end position="15"/>
    </location>
</feature>
<dbReference type="GO" id="GO:0046872">
    <property type="term" value="F:metal ion binding"/>
    <property type="evidence" value="ECO:0007669"/>
    <property type="project" value="UniProtKB-KW"/>
</dbReference>
<keyword evidence="4" id="KW-0443">Lipid metabolism</keyword>
<evidence type="ECO:0000256" key="2">
    <source>
        <dbReference type="ARBA" id="ARBA00022964"/>
    </source>
</evidence>
<dbReference type="InterPro" id="IPR036392">
    <property type="entry name" value="PLAT/LH2_dom_sf"/>
</dbReference>
<dbReference type="Pfam" id="PF00305">
    <property type="entry name" value="Lipoxygenase"/>
    <property type="match status" value="1"/>
</dbReference>
<dbReference type="InterPro" id="IPR013819">
    <property type="entry name" value="LipOase_C"/>
</dbReference>
<dbReference type="Gene3D" id="3.10.450.60">
    <property type="match status" value="1"/>
</dbReference>
<evidence type="ECO:0000256" key="5">
    <source>
        <dbReference type="SAM" id="MobiDB-lite"/>
    </source>
</evidence>
<keyword evidence="6" id="KW-0732">Signal</keyword>
<protein>
    <recommendedName>
        <fullName evidence="7">Lipoxygenase domain-containing protein</fullName>
    </recommendedName>
</protein>
<name>A0A6I8R8G4_XENTR</name>
<dbReference type="GeneTree" id="ENSGT00940000166257"/>
<keyword evidence="3" id="KW-0560">Oxidoreductase</keyword>
<evidence type="ECO:0000256" key="3">
    <source>
        <dbReference type="ARBA" id="ARBA00023002"/>
    </source>
</evidence>
<feature type="region of interest" description="Disordered" evidence="5">
    <location>
        <begin position="281"/>
        <end position="305"/>
    </location>
</feature>